<dbReference type="PANTHER" id="PTHR30520:SF6">
    <property type="entry name" value="FORMATE_NITRATE FAMILY TRANSPORTER (EUROFUNG)"/>
    <property type="match status" value="1"/>
</dbReference>
<keyword evidence="5 7" id="KW-0472">Membrane</keyword>
<reference evidence="9" key="1">
    <citation type="journal article" date="2015" name="PLoS Genet.">
        <title>Genome Sequence and Transcriptome Analyses of Chrysochromulina tobin: Metabolic Tools for Enhanced Algal Fitness in the Prominent Order Prymnesiales (Haptophyceae).</title>
        <authorList>
            <person name="Hovde B.T."/>
            <person name="Deodato C.R."/>
            <person name="Hunsperger H.M."/>
            <person name="Ryken S.A."/>
            <person name="Yost W."/>
            <person name="Jha R.K."/>
            <person name="Patterson J."/>
            <person name="Monnat R.J. Jr."/>
            <person name="Barlow S.B."/>
            <person name="Starkenburg S.R."/>
            <person name="Cattolico R.A."/>
        </authorList>
    </citation>
    <scope>NUCLEOTIDE SEQUENCE</scope>
    <source>
        <strain evidence="9">CCMP291</strain>
    </source>
</reference>
<dbReference type="EMBL" id="JWZX01003377">
    <property type="protein sequence ID" value="KOO21263.1"/>
    <property type="molecule type" value="Genomic_DNA"/>
</dbReference>
<dbReference type="PROSITE" id="PS01005">
    <property type="entry name" value="FORMATE_NITRITE_TP_1"/>
    <property type="match status" value="1"/>
</dbReference>
<comment type="caution">
    <text evidence="8">The sequence shown here is derived from an EMBL/GenBank/DDBJ whole genome shotgun (WGS) entry which is preliminary data.</text>
</comment>
<keyword evidence="2" id="KW-0813">Transport</keyword>
<evidence type="ECO:0000256" key="7">
    <source>
        <dbReference type="SAM" id="Phobius"/>
    </source>
</evidence>
<evidence type="ECO:0000313" key="9">
    <source>
        <dbReference type="Proteomes" id="UP000037460"/>
    </source>
</evidence>
<dbReference type="OrthoDB" id="4829at2759"/>
<evidence type="ECO:0000256" key="5">
    <source>
        <dbReference type="ARBA" id="ARBA00023136"/>
    </source>
</evidence>
<name>A0A0M0J4X1_9EUKA</name>
<evidence type="ECO:0000256" key="4">
    <source>
        <dbReference type="ARBA" id="ARBA00022989"/>
    </source>
</evidence>
<evidence type="ECO:0000256" key="6">
    <source>
        <dbReference type="ARBA" id="ARBA00049660"/>
    </source>
</evidence>
<keyword evidence="9" id="KW-1185">Reference proteome</keyword>
<feature type="transmembrane region" description="Helical" evidence="7">
    <location>
        <begin position="159"/>
        <end position="180"/>
    </location>
</feature>
<dbReference type="InterPro" id="IPR000292">
    <property type="entry name" value="For/NO2_transpt"/>
</dbReference>
<feature type="transmembrane region" description="Helical" evidence="7">
    <location>
        <begin position="236"/>
        <end position="258"/>
    </location>
</feature>
<feature type="transmembrane region" description="Helical" evidence="7">
    <location>
        <begin position="124"/>
        <end position="147"/>
    </location>
</feature>
<dbReference type="Gene3D" id="1.20.1080.10">
    <property type="entry name" value="Glycerol uptake facilitator protein"/>
    <property type="match status" value="1"/>
</dbReference>
<proteinExistence type="inferred from homology"/>
<feature type="transmembrane region" description="Helical" evidence="7">
    <location>
        <begin position="278"/>
        <end position="302"/>
    </location>
</feature>
<dbReference type="Proteomes" id="UP000037460">
    <property type="component" value="Unassembled WGS sequence"/>
</dbReference>
<gene>
    <name evidence="8" type="ORF">Ctob_000498</name>
</gene>
<feature type="transmembrane region" description="Helical" evidence="7">
    <location>
        <begin position="75"/>
        <end position="104"/>
    </location>
</feature>
<comment type="subcellular location">
    <subcellularLocation>
        <location evidence="1">Membrane</location>
        <topology evidence="1">Multi-pass membrane protein</topology>
    </subcellularLocation>
</comment>
<dbReference type="PANTHER" id="PTHR30520">
    <property type="entry name" value="FORMATE TRANSPORTER-RELATED"/>
    <property type="match status" value="1"/>
</dbReference>
<accession>A0A0M0J4X1</accession>
<dbReference type="Pfam" id="PF01226">
    <property type="entry name" value="Form_Nir_trans"/>
    <property type="match status" value="1"/>
</dbReference>
<evidence type="ECO:0000256" key="3">
    <source>
        <dbReference type="ARBA" id="ARBA00022692"/>
    </source>
</evidence>
<feature type="transmembrane region" description="Helical" evidence="7">
    <location>
        <begin position="205"/>
        <end position="224"/>
    </location>
</feature>
<evidence type="ECO:0000256" key="2">
    <source>
        <dbReference type="ARBA" id="ARBA00022448"/>
    </source>
</evidence>
<evidence type="ECO:0000256" key="1">
    <source>
        <dbReference type="ARBA" id="ARBA00004141"/>
    </source>
</evidence>
<comment type="similarity">
    <text evidence="6">Belongs to the FNT transporter (TC 1.A.16) family.</text>
</comment>
<dbReference type="GO" id="GO:0005886">
    <property type="term" value="C:plasma membrane"/>
    <property type="evidence" value="ECO:0007669"/>
    <property type="project" value="TreeGrafter"/>
</dbReference>
<keyword evidence="4 7" id="KW-1133">Transmembrane helix</keyword>
<dbReference type="InterPro" id="IPR023271">
    <property type="entry name" value="Aquaporin-like"/>
</dbReference>
<keyword evidence="3 7" id="KW-0812">Transmembrane</keyword>
<dbReference type="GO" id="GO:0015499">
    <property type="term" value="F:formate transmembrane transporter activity"/>
    <property type="evidence" value="ECO:0007669"/>
    <property type="project" value="TreeGrafter"/>
</dbReference>
<organism evidence="8 9">
    <name type="scientific">Chrysochromulina tobinii</name>
    <dbReference type="NCBI Taxonomy" id="1460289"/>
    <lineage>
        <taxon>Eukaryota</taxon>
        <taxon>Haptista</taxon>
        <taxon>Haptophyta</taxon>
        <taxon>Prymnesiophyceae</taxon>
        <taxon>Prymnesiales</taxon>
        <taxon>Chrysochromulinaceae</taxon>
        <taxon>Chrysochromulina</taxon>
    </lineage>
</organism>
<dbReference type="AlphaFoldDB" id="A0A0M0J4X1"/>
<dbReference type="InterPro" id="IPR024002">
    <property type="entry name" value="For/NO2_transpt_CS"/>
</dbReference>
<protein>
    <submittedName>
        <fullName evidence="8">Nitrite transporter nar1</fullName>
    </submittedName>
</protein>
<evidence type="ECO:0000313" key="8">
    <source>
        <dbReference type="EMBL" id="KOO21263.1"/>
    </source>
</evidence>
<sequence length="308" mass="31673">MRYTILAASIAAMHALDMSSAPFLQRPQLGAHRASMLIAQAGAVAAPPLLALPLDGFNGAVAAGEKKANMPADKIFHLGILSGAHIGFGAFLMLSIGGACPGLAATNPGLQKIVLGAFGLPFGLMMTLLSGGELFTGNTALVTMALLEGKATMGQLIKSWSASFAGNFVGSVLLAVLVFYGNTLSGGGASIAVSAAKTSLTFTQAFVRGVLCNWLVTMAVYLASFAKDTAGKMVPIWFCISAFVALGLEHSIANMFIIPLGIFSGASVSWPTFLLKNLLPVTLGNTFGGAVCVALAFCMAYGKLSKKE</sequence>
<dbReference type="FunFam" id="1.20.1080.10:FF:000011">
    <property type="entry name" value="Formate family transporter"/>
    <property type="match status" value="1"/>
</dbReference>